<reference evidence="1 2" key="1">
    <citation type="submission" date="2022-06" db="EMBL/GenBank/DDBJ databases">
        <title>Endosaccharibacter gen. nov., sp. nov., endophytic bacteria isolated from sugarcane.</title>
        <authorList>
            <person name="Pitiwittayakul N."/>
            <person name="Yukphan P."/>
            <person name="Charoenyingcharoen P."/>
            <person name="Tanasupawat S."/>
        </authorList>
    </citation>
    <scope>NUCLEOTIDE SEQUENCE [LARGE SCALE GENOMIC DNA]</scope>
    <source>
        <strain evidence="1 2">KSS8</strain>
    </source>
</reference>
<evidence type="ECO:0000313" key="1">
    <source>
        <dbReference type="EMBL" id="MCQ8279727.1"/>
    </source>
</evidence>
<keyword evidence="2" id="KW-1185">Reference proteome</keyword>
<organism evidence="1 2">
    <name type="scientific">Endosaccharibacter trunci</name>
    <dbReference type="NCBI Taxonomy" id="2812733"/>
    <lineage>
        <taxon>Bacteria</taxon>
        <taxon>Pseudomonadati</taxon>
        <taxon>Pseudomonadota</taxon>
        <taxon>Alphaproteobacteria</taxon>
        <taxon>Acetobacterales</taxon>
        <taxon>Acetobacteraceae</taxon>
        <taxon>Endosaccharibacter</taxon>
    </lineage>
</organism>
<dbReference type="EMBL" id="JAMSKV010000015">
    <property type="protein sequence ID" value="MCQ8279727.1"/>
    <property type="molecule type" value="Genomic_DNA"/>
</dbReference>
<protein>
    <submittedName>
        <fullName evidence="1">Uncharacterized protein</fullName>
    </submittedName>
</protein>
<accession>A0ABT1WA15</accession>
<dbReference type="Proteomes" id="UP001524587">
    <property type="component" value="Unassembled WGS sequence"/>
</dbReference>
<name>A0ABT1WA15_9PROT</name>
<comment type="caution">
    <text evidence="1">The sequence shown here is derived from an EMBL/GenBank/DDBJ whole genome shotgun (WGS) entry which is preliminary data.</text>
</comment>
<dbReference type="RefSeq" id="WP_422865214.1">
    <property type="nucleotide sequence ID" value="NZ_JAMSKV010000015.1"/>
</dbReference>
<evidence type="ECO:0000313" key="2">
    <source>
        <dbReference type="Proteomes" id="UP001524587"/>
    </source>
</evidence>
<gene>
    <name evidence="1" type="ORF">NFI95_14880</name>
</gene>
<sequence length="75" mass="8284">MTKSEIVEVDGVFVGAAIQQPDSTQHRFFATHDRVRPLHGATMPSLAAIRHQAARHFRGIPNAAEAIVFSQTYAR</sequence>
<proteinExistence type="predicted"/>